<name>A0A0E9TZW3_ANGAN</name>
<accession>A0A0E9TZW3</accession>
<organism evidence="2">
    <name type="scientific">Anguilla anguilla</name>
    <name type="common">European freshwater eel</name>
    <name type="synonym">Muraena anguilla</name>
    <dbReference type="NCBI Taxonomy" id="7936"/>
    <lineage>
        <taxon>Eukaryota</taxon>
        <taxon>Metazoa</taxon>
        <taxon>Chordata</taxon>
        <taxon>Craniata</taxon>
        <taxon>Vertebrata</taxon>
        <taxon>Euteleostomi</taxon>
        <taxon>Actinopterygii</taxon>
        <taxon>Neopterygii</taxon>
        <taxon>Teleostei</taxon>
        <taxon>Anguilliformes</taxon>
        <taxon>Anguillidae</taxon>
        <taxon>Anguilla</taxon>
    </lineage>
</organism>
<reference evidence="2" key="2">
    <citation type="journal article" date="2015" name="Fish Shellfish Immunol.">
        <title>Early steps in the European eel (Anguilla anguilla)-Vibrio vulnificus interaction in the gills: Role of the RtxA13 toxin.</title>
        <authorList>
            <person name="Callol A."/>
            <person name="Pajuelo D."/>
            <person name="Ebbesson L."/>
            <person name="Teles M."/>
            <person name="MacKenzie S."/>
            <person name="Amaro C."/>
        </authorList>
    </citation>
    <scope>NUCLEOTIDE SEQUENCE</scope>
</reference>
<keyword evidence="1" id="KW-0732">Signal</keyword>
<dbReference type="AlphaFoldDB" id="A0A0E9TZW3"/>
<sequence>MTAIFIERSSSRPHTFLSALIVLISILLNCSLYKPNALNAVTVNESENENVSSSATQKDFFTKIICC</sequence>
<feature type="signal peptide" evidence="1">
    <location>
        <begin position="1"/>
        <end position="32"/>
    </location>
</feature>
<proteinExistence type="predicted"/>
<dbReference type="EMBL" id="GBXM01050102">
    <property type="protein sequence ID" value="JAH58475.1"/>
    <property type="molecule type" value="Transcribed_RNA"/>
</dbReference>
<protein>
    <submittedName>
        <fullName evidence="2">Uncharacterized protein</fullName>
    </submittedName>
</protein>
<evidence type="ECO:0000313" key="2">
    <source>
        <dbReference type="EMBL" id="JAH58475.1"/>
    </source>
</evidence>
<feature type="chain" id="PRO_5002433602" evidence="1">
    <location>
        <begin position="33"/>
        <end position="67"/>
    </location>
</feature>
<evidence type="ECO:0000256" key="1">
    <source>
        <dbReference type="SAM" id="SignalP"/>
    </source>
</evidence>
<reference evidence="2" key="1">
    <citation type="submission" date="2014-11" db="EMBL/GenBank/DDBJ databases">
        <authorList>
            <person name="Amaro Gonzalez C."/>
        </authorList>
    </citation>
    <scope>NUCLEOTIDE SEQUENCE</scope>
</reference>